<dbReference type="OrthoDB" id="201362at2759"/>
<organism evidence="4 5">
    <name type="scientific">Ceratobasidium theobromae</name>
    <dbReference type="NCBI Taxonomy" id="1582974"/>
    <lineage>
        <taxon>Eukaryota</taxon>
        <taxon>Fungi</taxon>
        <taxon>Dikarya</taxon>
        <taxon>Basidiomycota</taxon>
        <taxon>Agaricomycotina</taxon>
        <taxon>Agaricomycetes</taxon>
        <taxon>Cantharellales</taxon>
        <taxon>Ceratobasidiaceae</taxon>
        <taxon>Ceratobasidium</taxon>
    </lineage>
</organism>
<evidence type="ECO:0000256" key="3">
    <source>
        <dbReference type="SAM" id="MobiDB-lite"/>
    </source>
</evidence>
<evidence type="ECO:0000256" key="2">
    <source>
        <dbReference type="ARBA" id="ARBA00022170"/>
    </source>
</evidence>
<gene>
    <name evidence="4" type="ORF">CTheo_1425</name>
</gene>
<dbReference type="AlphaFoldDB" id="A0A5N5QVB1"/>
<sequence length="121" mass="13513">MQPLVNLRTVSRTKYFRGLRMYAPQYSSRLPYARPGPPPLPKEEQREFEELVRKAQTPVTSANSTASVIPGDELHPDARQPITSEFTGDVNPITGEQGGPKQEPVPQGRSDWSYGGRVTDF</sequence>
<dbReference type="EMBL" id="SSOP01000012">
    <property type="protein sequence ID" value="KAB5595137.1"/>
    <property type="molecule type" value="Genomic_DNA"/>
</dbReference>
<keyword evidence="5" id="KW-1185">Reference proteome</keyword>
<feature type="compositionally biased region" description="Polar residues" evidence="3">
    <location>
        <begin position="57"/>
        <end position="67"/>
    </location>
</feature>
<comment type="caution">
    <text evidence="4">The sequence shown here is derived from an EMBL/GenBank/DDBJ whole genome shotgun (WGS) entry which is preliminary data.</text>
</comment>
<name>A0A5N5QVB1_9AGAM</name>
<accession>A0A5N5QVB1</accession>
<protein>
    <recommendedName>
        <fullName evidence="2">Succinate dehydrogenase assembly factor 4, mitochondrial</fullName>
    </recommendedName>
</protein>
<dbReference type="InterPro" id="IPR012875">
    <property type="entry name" value="SDHF4"/>
</dbReference>
<reference evidence="4 5" key="1">
    <citation type="journal article" date="2019" name="Fungal Biol. Biotechnol.">
        <title>Draft genome sequence of fastidious pathogen Ceratobasidium theobromae, which causes vascular-streak dieback in Theobroma cacao.</title>
        <authorList>
            <person name="Ali S.S."/>
            <person name="Asman A."/>
            <person name="Shao J."/>
            <person name="Firmansyah A.P."/>
            <person name="Susilo A.W."/>
            <person name="Rosmana A."/>
            <person name="McMahon P."/>
            <person name="Junaid M."/>
            <person name="Guest D."/>
            <person name="Kheng T.Y."/>
            <person name="Meinhardt L.W."/>
            <person name="Bailey B.A."/>
        </authorList>
    </citation>
    <scope>NUCLEOTIDE SEQUENCE [LARGE SCALE GENOMIC DNA]</scope>
    <source>
        <strain evidence="4 5">CT2</strain>
    </source>
</reference>
<dbReference type="PANTHER" id="PTHR28524">
    <property type="entry name" value="SUCCINATE DEHYDROGENASE ASSEMBLY FACTOR 4, MITOCHONDRIAL"/>
    <property type="match status" value="1"/>
</dbReference>
<evidence type="ECO:0000256" key="1">
    <source>
        <dbReference type="ARBA" id="ARBA00005701"/>
    </source>
</evidence>
<dbReference type="PANTHER" id="PTHR28524:SF3">
    <property type="entry name" value="SUCCINATE DEHYDROGENASE ASSEMBLY FACTOR 4, MITOCHONDRIAL"/>
    <property type="match status" value="1"/>
</dbReference>
<dbReference type="GO" id="GO:0034553">
    <property type="term" value="P:mitochondrial respiratory chain complex II assembly"/>
    <property type="evidence" value="ECO:0007669"/>
    <property type="project" value="TreeGrafter"/>
</dbReference>
<proteinExistence type="inferred from homology"/>
<dbReference type="Proteomes" id="UP000383932">
    <property type="component" value="Unassembled WGS sequence"/>
</dbReference>
<feature type="region of interest" description="Disordered" evidence="3">
    <location>
        <begin position="53"/>
        <end position="121"/>
    </location>
</feature>
<comment type="similarity">
    <text evidence="1">Belongs to the SDHAF4 family.</text>
</comment>
<evidence type="ECO:0000313" key="4">
    <source>
        <dbReference type="EMBL" id="KAB5595137.1"/>
    </source>
</evidence>
<dbReference type="GO" id="GO:0005739">
    <property type="term" value="C:mitochondrion"/>
    <property type="evidence" value="ECO:0007669"/>
    <property type="project" value="TreeGrafter"/>
</dbReference>
<evidence type="ECO:0000313" key="5">
    <source>
        <dbReference type="Proteomes" id="UP000383932"/>
    </source>
</evidence>
<dbReference type="Pfam" id="PF07896">
    <property type="entry name" value="DUF1674"/>
    <property type="match status" value="1"/>
</dbReference>